<dbReference type="InterPro" id="IPR000873">
    <property type="entry name" value="AMP-dep_synth/lig_dom"/>
</dbReference>
<name>A0A9P7RW72_9AGAR</name>
<dbReference type="GO" id="GO:0044550">
    <property type="term" value="P:secondary metabolite biosynthetic process"/>
    <property type="evidence" value="ECO:0007669"/>
    <property type="project" value="TreeGrafter"/>
</dbReference>
<dbReference type="Pfam" id="PF00501">
    <property type="entry name" value="AMP-binding"/>
    <property type="match status" value="1"/>
</dbReference>
<reference evidence="6" key="1">
    <citation type="journal article" date="2021" name="Genome Biol. Evol.">
        <title>The assembled and annotated genome of the fairy-ring fungus Marasmius oreades.</title>
        <authorList>
            <person name="Hiltunen M."/>
            <person name="Ament-Velasquez S.L."/>
            <person name="Johannesson H."/>
        </authorList>
    </citation>
    <scope>NUCLEOTIDE SEQUENCE</scope>
    <source>
        <strain evidence="6">03SP1</strain>
    </source>
</reference>
<dbReference type="CDD" id="cd19531">
    <property type="entry name" value="LCL_NRPS-like"/>
    <property type="match status" value="1"/>
</dbReference>
<sequence>MIITVQRPPSPFPSLEDCQPVRFPPSNSSNVGTTEEHGLDTITFDFPARLGSDTKSIPQSLLVLIALFVVHYRSTGVENATLGILDDNSKQSTVRVHIDSETPLSNINVVRDATQGVQTSGKHDLPKIIIVSTGVSIESEPAISSKLNMEWSIDLECHVSYDSALYSRTEVQNIWEKVLDVMVVSLEQPELPVGEVPFRKVRQQLERSGIPIKCPPSPSYTFTTLSDAFHHTVITYPDHVAIVNGKTSLTYAELDFYSSALTHKITGALDGRNDSGYISWCLPPSPLAIVVMFAIVKYGATYVPLDIRLPCARLNSLIADSGACLLITSNDSPDFSLDNPEQVARLDVTNFLREHTSYSSTYQSRSRPVMNKLAYVMYTSGSTGKPKGVCISQESVLALVYDRGRFPLGPNDRVAQINNLAWDGSIFEVWCTLLAGATLVSFNRYDVLEPVILAKQFNTLDVQCTFITTSLFRQILNVAPDLFKPLRTLLVGGESIDFDQYRKLHAVNPFVKLFNMYGPTETCCYTTSYIVPMDDLPTQGVVPIGIGLEHTQCLVVDSKNRLVPPGIIGELVIGGRGVGAGYLERRKETTEHFVKMRFPELDQPGAVFYRSGDLVRWLPTRELQFEGRLKAGQVKIRGQRLEMTEVEAACVRSGLVTHAAVAFVKPTDGREAYLASFLVRKPIPDVNGTQTFLPTLGRILKVLRSTLPSYMIPRDVHFVESLPLTSSGKLDRRSLQGMALAADSQETGVHNGDYTDTYVAPQSELERHICGIFGEILPKSGVFGATSDFFDAGGHSLLAMRLKWRLQQTFHDQMSMQDIFAETTPRRLAARIEALKQSSPDKVAVDLRSFPQIGEGEYRPLTLGEARFWYAAKVDGPDDPTFFCPHWLHMDGFVDEDVLERSITFMVGRHEVFRTVFLEVDGIPRGKIIDFFAGMERMDVDPNLDQEAFETLLRGHAMRPFKFGEDVMFRAILFRVNGGEKSILLFALHHMITDGFSRDVIFREVSEAYNAFIDDKNPTLPPVPVQYTAFAQWHNTSDYEQLLEAQTQYWSKELQGGKAADFPLDFPRPQPKDTSRDGGLISVVCTSEMTHQLEVLCKEAGITIYILLLTVLRIVHYQLTAETDACLASSIANRTRPEAESLCGYFVNNIVYRIKLDGQNTVGDILKQVRQLYLGALANQDVPFWPRIAEKLRSDPTKPIYRTVMGYHRFNTTSLKLGNDVCAKAWDLDLQAVRFDFQVFFNREGDQIVGDFHYRKDLFKEATVKGIVDRYFHVLQVLAGGLQERVLEMSLNSVVRL</sequence>
<evidence type="ECO:0000259" key="5">
    <source>
        <dbReference type="PROSITE" id="PS50075"/>
    </source>
</evidence>
<gene>
    <name evidence="6" type="ORF">E1B28_009998</name>
</gene>
<feature type="domain" description="Carrier" evidence="5">
    <location>
        <begin position="760"/>
        <end position="836"/>
    </location>
</feature>
<dbReference type="GO" id="GO:0016874">
    <property type="term" value="F:ligase activity"/>
    <property type="evidence" value="ECO:0007669"/>
    <property type="project" value="UniProtKB-KW"/>
</dbReference>
<dbReference type="InterPro" id="IPR025110">
    <property type="entry name" value="AMP-bd_C"/>
</dbReference>
<dbReference type="CDD" id="cd05930">
    <property type="entry name" value="A_NRPS"/>
    <property type="match status" value="1"/>
</dbReference>
<accession>A0A9P7RW72</accession>
<keyword evidence="1" id="KW-0596">Phosphopantetheine</keyword>
<evidence type="ECO:0000256" key="2">
    <source>
        <dbReference type="ARBA" id="ARBA00022553"/>
    </source>
</evidence>
<dbReference type="InterPro" id="IPR010071">
    <property type="entry name" value="AA_adenyl_dom"/>
</dbReference>
<dbReference type="Pfam" id="PF13193">
    <property type="entry name" value="AMP-binding_C"/>
    <property type="match status" value="1"/>
</dbReference>
<dbReference type="SUPFAM" id="SSF52777">
    <property type="entry name" value="CoA-dependent acyltransferases"/>
    <property type="match status" value="2"/>
</dbReference>
<dbReference type="PROSITE" id="PS50075">
    <property type="entry name" value="CARRIER"/>
    <property type="match status" value="1"/>
</dbReference>
<evidence type="ECO:0000313" key="7">
    <source>
        <dbReference type="Proteomes" id="UP001049176"/>
    </source>
</evidence>
<dbReference type="Gene3D" id="3.40.50.980">
    <property type="match status" value="2"/>
</dbReference>
<dbReference type="PROSITE" id="PS00455">
    <property type="entry name" value="AMP_BINDING"/>
    <property type="match status" value="1"/>
</dbReference>
<proteinExistence type="predicted"/>
<comment type="caution">
    <text evidence="6">The sequence shown here is derived from an EMBL/GenBank/DDBJ whole genome shotgun (WGS) entry which is preliminary data.</text>
</comment>
<dbReference type="InterPro" id="IPR023213">
    <property type="entry name" value="CAT-like_dom_sf"/>
</dbReference>
<dbReference type="EMBL" id="CM032186">
    <property type="protein sequence ID" value="KAG7090924.1"/>
    <property type="molecule type" value="Genomic_DNA"/>
</dbReference>
<dbReference type="InterPro" id="IPR036736">
    <property type="entry name" value="ACP-like_sf"/>
</dbReference>
<dbReference type="Pfam" id="PF00550">
    <property type="entry name" value="PP-binding"/>
    <property type="match status" value="1"/>
</dbReference>
<dbReference type="Gene3D" id="3.30.300.30">
    <property type="match status" value="1"/>
</dbReference>
<dbReference type="GeneID" id="66079074"/>
<keyword evidence="2" id="KW-0597">Phosphoprotein</keyword>
<dbReference type="Gene3D" id="3.30.559.30">
    <property type="entry name" value="Nonribosomal peptide synthetase, condensation domain"/>
    <property type="match status" value="1"/>
</dbReference>
<dbReference type="InterPro" id="IPR009081">
    <property type="entry name" value="PP-bd_ACP"/>
</dbReference>
<keyword evidence="7" id="KW-1185">Reference proteome</keyword>
<dbReference type="PANTHER" id="PTHR45527:SF1">
    <property type="entry name" value="FATTY ACID SYNTHASE"/>
    <property type="match status" value="1"/>
</dbReference>
<dbReference type="Proteomes" id="UP001049176">
    <property type="component" value="Chromosome 6"/>
</dbReference>
<dbReference type="InterPro" id="IPR020845">
    <property type="entry name" value="AMP-binding_CS"/>
</dbReference>
<dbReference type="InterPro" id="IPR001242">
    <property type="entry name" value="Condensation_dom"/>
</dbReference>
<evidence type="ECO:0000256" key="3">
    <source>
        <dbReference type="ARBA" id="ARBA00022598"/>
    </source>
</evidence>
<dbReference type="KEGG" id="more:E1B28_009998"/>
<dbReference type="InterPro" id="IPR045851">
    <property type="entry name" value="AMP-bd_C_sf"/>
</dbReference>
<evidence type="ECO:0000256" key="1">
    <source>
        <dbReference type="ARBA" id="ARBA00022450"/>
    </source>
</evidence>
<organism evidence="6 7">
    <name type="scientific">Marasmius oreades</name>
    <name type="common">fairy-ring Marasmius</name>
    <dbReference type="NCBI Taxonomy" id="181124"/>
    <lineage>
        <taxon>Eukaryota</taxon>
        <taxon>Fungi</taxon>
        <taxon>Dikarya</taxon>
        <taxon>Basidiomycota</taxon>
        <taxon>Agaricomycotina</taxon>
        <taxon>Agaricomycetes</taxon>
        <taxon>Agaricomycetidae</taxon>
        <taxon>Agaricales</taxon>
        <taxon>Marasmiineae</taxon>
        <taxon>Marasmiaceae</taxon>
        <taxon>Marasmius</taxon>
    </lineage>
</organism>
<protein>
    <submittedName>
        <fullName evidence="6">NRPS protein</fullName>
    </submittedName>
</protein>
<dbReference type="GO" id="GO:0031177">
    <property type="term" value="F:phosphopantetheine binding"/>
    <property type="evidence" value="ECO:0007669"/>
    <property type="project" value="TreeGrafter"/>
</dbReference>
<dbReference type="GO" id="GO:0043041">
    <property type="term" value="P:amino acid activation for nonribosomal peptide biosynthetic process"/>
    <property type="evidence" value="ECO:0007669"/>
    <property type="project" value="TreeGrafter"/>
</dbReference>
<dbReference type="RefSeq" id="XP_043007394.1">
    <property type="nucleotide sequence ID" value="XM_043154934.1"/>
</dbReference>
<dbReference type="GO" id="GO:0005737">
    <property type="term" value="C:cytoplasm"/>
    <property type="evidence" value="ECO:0007669"/>
    <property type="project" value="TreeGrafter"/>
</dbReference>
<dbReference type="SUPFAM" id="SSF47336">
    <property type="entry name" value="ACP-like"/>
    <property type="match status" value="1"/>
</dbReference>
<dbReference type="Pfam" id="PF00668">
    <property type="entry name" value="Condensation"/>
    <property type="match status" value="1"/>
</dbReference>
<dbReference type="Gene3D" id="2.30.38.10">
    <property type="entry name" value="Luciferase, Domain 3"/>
    <property type="match status" value="1"/>
</dbReference>
<dbReference type="NCBIfam" id="TIGR01733">
    <property type="entry name" value="AA-adenyl-dom"/>
    <property type="match status" value="1"/>
</dbReference>
<dbReference type="SUPFAM" id="SSF56801">
    <property type="entry name" value="Acetyl-CoA synthetase-like"/>
    <property type="match status" value="1"/>
</dbReference>
<dbReference type="Gene3D" id="3.40.50.1820">
    <property type="entry name" value="alpha/beta hydrolase"/>
    <property type="match status" value="1"/>
</dbReference>
<dbReference type="InterPro" id="IPR029058">
    <property type="entry name" value="AB_hydrolase_fold"/>
</dbReference>
<dbReference type="OrthoDB" id="408177at2759"/>
<keyword evidence="3" id="KW-0436">Ligase</keyword>
<evidence type="ECO:0000313" key="6">
    <source>
        <dbReference type="EMBL" id="KAG7090924.1"/>
    </source>
</evidence>
<dbReference type="PANTHER" id="PTHR45527">
    <property type="entry name" value="NONRIBOSOMAL PEPTIDE SYNTHETASE"/>
    <property type="match status" value="1"/>
</dbReference>
<evidence type="ECO:0000256" key="4">
    <source>
        <dbReference type="ARBA" id="ARBA00023268"/>
    </source>
</evidence>
<dbReference type="Gene3D" id="3.30.559.10">
    <property type="entry name" value="Chloramphenicol acetyltransferase-like domain"/>
    <property type="match status" value="1"/>
</dbReference>
<keyword evidence="4" id="KW-0511">Multifunctional enzyme</keyword>